<evidence type="ECO:0000313" key="2">
    <source>
        <dbReference type="EMBL" id="SOD37372.1"/>
    </source>
</evidence>
<proteinExistence type="predicted"/>
<dbReference type="OrthoDB" id="9001422at2"/>
<evidence type="ECO:0000256" key="1">
    <source>
        <dbReference type="SAM" id="SignalP"/>
    </source>
</evidence>
<dbReference type="InterPro" id="IPR058148">
    <property type="entry name" value="M949_RS01915-like_dom"/>
</dbReference>
<sequence>MNHYSAPLLLLRMSCVLLIYPVNSTFAKDLISSTKWNDNSGEHTLVIEKQISKDQSGEHLSIKQLTQGNVDWVLNDYVNDCILDIKLDVVTDSVEVNKTISDGVGTVLFAYKIGCIGGLDPVTVKYFAYKYGVKHSLRGEEHIVVESGSYGGENPPIPDYNLKKDKPLLNYMLKKWKAISTTKIN</sequence>
<gene>
    <name evidence="2" type="ORF">SAMN06273570_1725</name>
</gene>
<protein>
    <submittedName>
        <fullName evidence="2">Uncharacterized protein</fullName>
    </submittedName>
</protein>
<keyword evidence="1" id="KW-0732">Signal</keyword>
<dbReference type="AlphaFoldDB" id="A0A286BT69"/>
<accession>A0A286BT69</accession>
<dbReference type="RefSeq" id="WP_097095431.1">
    <property type="nucleotide sequence ID" value="NZ_OCMY01000001.1"/>
</dbReference>
<evidence type="ECO:0000313" key="3">
    <source>
        <dbReference type="Proteomes" id="UP000219271"/>
    </source>
</evidence>
<dbReference type="EMBL" id="OCMY01000001">
    <property type="protein sequence ID" value="SOD37372.1"/>
    <property type="molecule type" value="Genomic_DNA"/>
</dbReference>
<reference evidence="3" key="1">
    <citation type="submission" date="2017-09" db="EMBL/GenBank/DDBJ databases">
        <authorList>
            <person name="Varghese N."/>
            <person name="Submissions S."/>
        </authorList>
    </citation>
    <scope>NUCLEOTIDE SEQUENCE [LARGE SCALE GENOMIC DNA]</scope>
    <source>
        <strain evidence="3">JKS000234</strain>
    </source>
</reference>
<name>A0A286BT69_9GAMM</name>
<feature type="chain" id="PRO_5013375514" evidence="1">
    <location>
        <begin position="28"/>
        <end position="185"/>
    </location>
</feature>
<dbReference type="NCBIfam" id="NF046077">
    <property type="entry name" value="LPS_M949_RS01915"/>
    <property type="match status" value="1"/>
</dbReference>
<feature type="signal peptide" evidence="1">
    <location>
        <begin position="1"/>
        <end position="27"/>
    </location>
</feature>
<keyword evidence="3" id="KW-1185">Reference proteome</keyword>
<organism evidence="2 3">
    <name type="scientific">Candidatus Pantoea floridensis</name>
    <dbReference type="NCBI Taxonomy" id="1938870"/>
    <lineage>
        <taxon>Bacteria</taxon>
        <taxon>Pseudomonadati</taxon>
        <taxon>Pseudomonadota</taxon>
        <taxon>Gammaproteobacteria</taxon>
        <taxon>Enterobacterales</taxon>
        <taxon>Erwiniaceae</taxon>
        <taxon>Pantoea</taxon>
    </lineage>
</organism>
<dbReference type="Proteomes" id="UP000219271">
    <property type="component" value="Unassembled WGS sequence"/>
</dbReference>